<accession>A0AAE9XRA3</accession>
<dbReference type="Pfam" id="PF12146">
    <property type="entry name" value="Hydrolase_4"/>
    <property type="match status" value="1"/>
</dbReference>
<feature type="domain" description="Serine aminopeptidase S33" evidence="1">
    <location>
        <begin position="27"/>
        <end position="163"/>
    </location>
</feature>
<sequence length="281" mass="30064">MAGSWTETAAAGGNIVPLFHVAAEGERRGGILMLPALGVEGAFYERFAEGLGAAGFEVAVMEMRGNGRSNRRPGRAEAFGYREYVTEDMAAVSLWLRAKLAPGQKLIALGHSLGAHMAVAAAAIAPSLHDGIVTIAAGTPWHGAFKGKVAKQVKFLCRIMPLLHLVYGYFPGHKLGFAGREYRGIMADWKHLAARNEFRIKGEAEALEPRLAAWPGRVLAITLADDKLAPAPAAKGLVGKLTAAEVDHRILTGDDTATRADHFKWARDVGNLPQIVAEWVG</sequence>
<evidence type="ECO:0000259" key="1">
    <source>
        <dbReference type="Pfam" id="PF12146"/>
    </source>
</evidence>
<name>A0AAE9XRA3_9PROT</name>
<dbReference type="PIRSF" id="PIRSF037442">
    <property type="entry name" value="UCP037442_abhydr"/>
    <property type="match status" value="1"/>
</dbReference>
<proteinExistence type="predicted"/>
<keyword evidence="2" id="KW-0378">Hydrolase</keyword>
<protein>
    <submittedName>
        <fullName evidence="2">Alpha/beta fold hydrolase</fullName>
    </submittedName>
</protein>
<gene>
    <name evidence="2" type="ORF">PH603_08360</name>
</gene>
<reference evidence="2" key="1">
    <citation type="submission" date="2023-01" db="EMBL/GenBank/DDBJ databases">
        <title>The genome sequence of Kordiimonadaceae bacterium 6D33.</title>
        <authorList>
            <person name="Liu Y."/>
        </authorList>
    </citation>
    <scope>NUCLEOTIDE SEQUENCE</scope>
    <source>
        <strain evidence="2">6D33</strain>
    </source>
</reference>
<keyword evidence="3" id="KW-1185">Reference proteome</keyword>
<evidence type="ECO:0000313" key="2">
    <source>
        <dbReference type="EMBL" id="WCL55767.1"/>
    </source>
</evidence>
<dbReference type="RefSeq" id="WP_289505624.1">
    <property type="nucleotide sequence ID" value="NZ_CP116805.1"/>
</dbReference>
<dbReference type="EMBL" id="CP116805">
    <property type="protein sequence ID" value="WCL55767.1"/>
    <property type="molecule type" value="Genomic_DNA"/>
</dbReference>
<dbReference type="GO" id="GO:0016787">
    <property type="term" value="F:hydrolase activity"/>
    <property type="evidence" value="ECO:0007669"/>
    <property type="project" value="UniProtKB-KW"/>
</dbReference>
<organism evidence="2 3">
    <name type="scientific">Gimibacter soli</name>
    <dbReference type="NCBI Taxonomy" id="3024400"/>
    <lineage>
        <taxon>Bacteria</taxon>
        <taxon>Pseudomonadati</taxon>
        <taxon>Pseudomonadota</taxon>
        <taxon>Alphaproteobacteria</taxon>
        <taxon>Kordiimonadales</taxon>
        <taxon>Temperatibacteraceae</taxon>
        <taxon>Gimibacter</taxon>
    </lineage>
</organism>
<dbReference type="InterPro" id="IPR029058">
    <property type="entry name" value="AB_hydrolase_fold"/>
</dbReference>
<dbReference type="KEGG" id="gso:PH603_08360"/>
<dbReference type="Gene3D" id="3.40.50.1820">
    <property type="entry name" value="alpha/beta hydrolase"/>
    <property type="match status" value="1"/>
</dbReference>
<dbReference type="Proteomes" id="UP001217500">
    <property type="component" value="Chromosome"/>
</dbReference>
<dbReference type="SUPFAM" id="SSF53474">
    <property type="entry name" value="alpha/beta-Hydrolases"/>
    <property type="match status" value="1"/>
</dbReference>
<dbReference type="InterPro" id="IPR017208">
    <property type="entry name" value="UCP037442_abhydr"/>
</dbReference>
<dbReference type="AlphaFoldDB" id="A0AAE9XRA3"/>
<dbReference type="InterPro" id="IPR022742">
    <property type="entry name" value="Hydrolase_4"/>
</dbReference>
<evidence type="ECO:0000313" key="3">
    <source>
        <dbReference type="Proteomes" id="UP001217500"/>
    </source>
</evidence>